<feature type="transmembrane region" description="Helical" evidence="1">
    <location>
        <begin position="45"/>
        <end position="66"/>
    </location>
</feature>
<keyword evidence="1" id="KW-0472">Membrane</keyword>
<dbReference type="RefSeq" id="WP_157118695.1">
    <property type="nucleotide sequence ID" value="NZ_JAXOJX010000033.1"/>
</dbReference>
<name>A0ABU5IHW0_9BURK</name>
<proteinExistence type="predicted"/>
<reference evidence="2 3" key="1">
    <citation type="submission" date="2023-11" db="EMBL/GenBank/DDBJ databases">
        <title>Draft genome of Azohydromonas lata strain H1 (DSM1123), a polyhydroxyalkanoate producer.</title>
        <authorList>
            <person name="Traversa D."/>
            <person name="D'Addabbo P."/>
            <person name="Pazzani C."/>
            <person name="Manzari C."/>
            <person name="Chiara M."/>
            <person name="Scrascia M."/>
        </authorList>
    </citation>
    <scope>NUCLEOTIDE SEQUENCE [LARGE SCALE GENOMIC DNA]</scope>
    <source>
        <strain evidence="2 3">H1</strain>
    </source>
</reference>
<sequence length="148" mass="15845">MKHKNSLSTAIPMKPLARQPWWVGVAVALAAFVLLEQLAELPSSALAQLAVNVVAVLVPLLCLLAAARSAWRQRMAAMAWQAPMAQDSAMTLPVPSAAAQPDFEDTVPPCPVCNSGMVRRTARGGADDGKAYWRCVNHPGCEGQREVE</sequence>
<keyword evidence="1" id="KW-1133">Transmembrane helix</keyword>
<feature type="transmembrane region" description="Helical" evidence="1">
    <location>
        <begin position="21"/>
        <end position="39"/>
    </location>
</feature>
<evidence type="ECO:0000313" key="3">
    <source>
        <dbReference type="Proteomes" id="UP001293718"/>
    </source>
</evidence>
<dbReference type="Proteomes" id="UP001293718">
    <property type="component" value="Unassembled WGS sequence"/>
</dbReference>
<protein>
    <submittedName>
        <fullName evidence="2">Zinc ribbon domain-containing protein</fullName>
    </submittedName>
</protein>
<evidence type="ECO:0000313" key="2">
    <source>
        <dbReference type="EMBL" id="MDZ5458731.1"/>
    </source>
</evidence>
<dbReference type="Gene3D" id="3.30.65.10">
    <property type="entry name" value="Bacterial Topoisomerase I, domain 1"/>
    <property type="match status" value="1"/>
</dbReference>
<keyword evidence="1" id="KW-0812">Transmembrane</keyword>
<accession>A0ABU5IHW0</accession>
<gene>
    <name evidence="2" type="ORF">SM757_19305</name>
</gene>
<evidence type="ECO:0000256" key="1">
    <source>
        <dbReference type="SAM" id="Phobius"/>
    </source>
</evidence>
<comment type="caution">
    <text evidence="2">The sequence shown here is derived from an EMBL/GenBank/DDBJ whole genome shotgun (WGS) entry which is preliminary data.</text>
</comment>
<organism evidence="2 3">
    <name type="scientific">Azohydromonas lata</name>
    <dbReference type="NCBI Taxonomy" id="45677"/>
    <lineage>
        <taxon>Bacteria</taxon>
        <taxon>Pseudomonadati</taxon>
        <taxon>Pseudomonadota</taxon>
        <taxon>Betaproteobacteria</taxon>
        <taxon>Burkholderiales</taxon>
        <taxon>Sphaerotilaceae</taxon>
        <taxon>Azohydromonas</taxon>
    </lineage>
</organism>
<keyword evidence="3" id="KW-1185">Reference proteome</keyword>
<dbReference type="EMBL" id="JAXOJX010000033">
    <property type="protein sequence ID" value="MDZ5458731.1"/>
    <property type="molecule type" value="Genomic_DNA"/>
</dbReference>